<feature type="region of interest" description="Disordered" evidence="4">
    <location>
        <begin position="210"/>
        <end position="242"/>
    </location>
</feature>
<comment type="caution">
    <text evidence="6">The sequence shown here is derived from an EMBL/GenBank/DDBJ whole genome shotgun (WGS) entry which is preliminary data.</text>
</comment>
<evidence type="ECO:0000256" key="2">
    <source>
        <dbReference type="ARBA" id="ARBA00022553"/>
    </source>
</evidence>
<dbReference type="Proteomes" id="UP000316759">
    <property type="component" value="Unassembled WGS sequence"/>
</dbReference>
<evidence type="ECO:0000256" key="3">
    <source>
        <dbReference type="ARBA" id="ARBA00022843"/>
    </source>
</evidence>
<feature type="non-terminal residue" evidence="6">
    <location>
        <position position="1"/>
    </location>
</feature>
<feature type="compositionally biased region" description="Low complexity" evidence="4">
    <location>
        <begin position="842"/>
        <end position="853"/>
    </location>
</feature>
<evidence type="ECO:0000259" key="5">
    <source>
        <dbReference type="Pfam" id="PF12012"/>
    </source>
</evidence>
<dbReference type="STRING" id="46835.A0A504Z433"/>
<dbReference type="InterPro" id="IPR021893">
    <property type="entry name" value="ZMYM2-like_C"/>
</dbReference>
<protein>
    <recommendedName>
        <fullName evidence="5">ZMYM2-like/QRICH1 C-terminal domain-containing protein</fullName>
    </recommendedName>
</protein>
<feature type="compositionally biased region" description="Basic and acidic residues" evidence="4">
    <location>
        <begin position="893"/>
        <end position="903"/>
    </location>
</feature>
<dbReference type="PANTHER" id="PTHR46963:SF2">
    <property type="match status" value="1"/>
</dbReference>
<evidence type="ECO:0000313" key="7">
    <source>
        <dbReference type="Proteomes" id="UP000316759"/>
    </source>
</evidence>
<accession>A0A504Z433</accession>
<proteinExistence type="predicted"/>
<dbReference type="AlphaFoldDB" id="A0A504Z433"/>
<reference evidence="6 7" key="1">
    <citation type="submission" date="2019-04" db="EMBL/GenBank/DDBJ databases">
        <title>Annotation for the trematode Fasciola gigantica.</title>
        <authorList>
            <person name="Choi Y.-J."/>
        </authorList>
    </citation>
    <scope>NUCLEOTIDE SEQUENCE [LARGE SCALE GENOMIC DNA]</scope>
    <source>
        <strain evidence="6">Uganda_cow_1</strain>
    </source>
</reference>
<keyword evidence="1" id="KW-1017">Isopeptide bond</keyword>
<feature type="region of interest" description="Disordered" evidence="4">
    <location>
        <begin position="772"/>
        <end position="903"/>
    </location>
</feature>
<name>A0A504Z433_FASGI</name>
<dbReference type="PANTHER" id="PTHR46963">
    <property type="entry name" value="SIMILAR TO RIKEN CDNA E130308A19"/>
    <property type="match status" value="1"/>
</dbReference>
<feature type="compositionally biased region" description="Low complexity" evidence="4">
    <location>
        <begin position="232"/>
        <end position="242"/>
    </location>
</feature>
<evidence type="ECO:0000256" key="4">
    <source>
        <dbReference type="SAM" id="MobiDB-lite"/>
    </source>
</evidence>
<sequence>FIYLIPRNEIFKRCKLFFSLDPPSVHNGIQTPANCPLPLLMPNSDTTNANGTNALVLETLKLSNPLWGPQNSSSSLSSFSMPKFPDIPNPAILKSETIPSYPTLMPAFPFCDSVSILPSLYASAQQRIAGADALGNVTTNSPSLNINNAPSWNDEFSNAYTQRRSDTNNDMFWPNPSPRSNRLDHFSAEHLGLSSDPDSGSLGMYPHINHPKSPDTPGKLGREVKKAPTNLTTPSSPGRSTSSIVANLTTLTTPSLTTVTSTSMSHGTGTTNVTPISAHGNSCAENQTVSANGLVHNTLRKTRSDMKVIHRYLVQVKHDTRDIHQIPYYELDQYIQDFVLTAKKKDGHEYEPESLKAFVHSLERHLKHHDYPHSVLKGSAFTGTRAVLNQRLNELRALSRSGGSTHLPYASAFGPNKRLLTEPGLDTTGSGGHTTGGLNKRSQTAAKSVPAGALIQAGLLGKDNPQAVLNSLWLINRTQFNIGGTQRHRNLVWGQFQLVTDDLGVKAIKFTPLFESAEVRYCRGYGGGKNTAADYNNGHSVPGMPTLTGSGLSKRQPLPFSCVELFELYANLRPTEARGVSEPFYLCPETSWEHTGSWFKTSAAGSQLLSRIPRMLGLKPSREPPASVNPSNSDSREMSGPGLMRDPSFSNEDRNASLTQSASLLPKYIMDQTLPDSPAGSGLPVTHSTLGPNLFNLFPFMFGCATDANSPSLLPHPYMTPTTAYANLLANNPLTNYSAHFDLEREKGLNLTSVPGSSGASDLIRTDRLVVRQSKLSPNRSNVQSPRSQPAPSSDGTPSPTDAENLSLSDMSPQLQRTARGTRSATPTSASKNRCSLVHNMSSSSRKNSGSSHESIRMEEEGILCARDLSEDSSNEQSDEVKHPPSSTDSESEPTHESVHNKSDCAQVCSSNDSMHLTHSSSLLCDN</sequence>
<dbReference type="OrthoDB" id="10038493at2759"/>
<gene>
    <name evidence="6" type="ORF">FGIG_01459</name>
</gene>
<keyword evidence="7" id="KW-1185">Reference proteome</keyword>
<keyword evidence="2" id="KW-0597">Phosphoprotein</keyword>
<feature type="domain" description="ZMYM2-like/QRICH1 C-terminal" evidence="5">
    <location>
        <begin position="455"/>
        <end position="611"/>
    </location>
</feature>
<evidence type="ECO:0000256" key="1">
    <source>
        <dbReference type="ARBA" id="ARBA00022499"/>
    </source>
</evidence>
<dbReference type="EMBL" id="SUNJ01004534">
    <property type="protein sequence ID" value="TPP64340.1"/>
    <property type="molecule type" value="Genomic_DNA"/>
</dbReference>
<feature type="region of interest" description="Disordered" evidence="4">
    <location>
        <begin position="616"/>
        <end position="656"/>
    </location>
</feature>
<feature type="compositionally biased region" description="Polar residues" evidence="4">
    <location>
        <begin position="774"/>
        <end position="834"/>
    </location>
</feature>
<dbReference type="Pfam" id="PF12012">
    <property type="entry name" value="DUF3504"/>
    <property type="match status" value="1"/>
</dbReference>
<evidence type="ECO:0000313" key="6">
    <source>
        <dbReference type="EMBL" id="TPP64340.1"/>
    </source>
</evidence>
<dbReference type="InterPro" id="IPR042838">
    <property type="entry name" value="KIAA1958"/>
</dbReference>
<keyword evidence="3" id="KW-0832">Ubl conjugation</keyword>
<organism evidence="6 7">
    <name type="scientific">Fasciola gigantica</name>
    <name type="common">Giant liver fluke</name>
    <dbReference type="NCBI Taxonomy" id="46835"/>
    <lineage>
        <taxon>Eukaryota</taxon>
        <taxon>Metazoa</taxon>
        <taxon>Spiralia</taxon>
        <taxon>Lophotrochozoa</taxon>
        <taxon>Platyhelminthes</taxon>
        <taxon>Trematoda</taxon>
        <taxon>Digenea</taxon>
        <taxon>Plagiorchiida</taxon>
        <taxon>Echinostomata</taxon>
        <taxon>Echinostomatoidea</taxon>
        <taxon>Fasciolidae</taxon>
        <taxon>Fasciola</taxon>
    </lineage>
</organism>